<name>A0A328TJD6_9GAMM</name>
<keyword evidence="2" id="KW-1185">Reference proteome</keyword>
<dbReference type="Proteomes" id="UP000244334">
    <property type="component" value="Unassembled WGS sequence"/>
</dbReference>
<evidence type="ECO:0000313" key="2">
    <source>
        <dbReference type="Proteomes" id="UP000244334"/>
    </source>
</evidence>
<evidence type="ECO:0000313" key="1">
    <source>
        <dbReference type="EMBL" id="RAP70727.1"/>
    </source>
</evidence>
<sequence length="86" mass="8792">MFSDPVKLACTRLIDVIVCALKNVATVDSDAPVNQTTSKSKPPCALLKTKPDTLTVPGYGVGANGTTGSAALVPRLMAIPIPGTLV</sequence>
<dbReference type="RefSeq" id="WP_148127627.1">
    <property type="nucleotide sequence ID" value="NZ_LJAM02000275.1"/>
</dbReference>
<protein>
    <submittedName>
        <fullName evidence="1">Uncharacterized protein</fullName>
    </submittedName>
</protein>
<dbReference type="AlphaFoldDB" id="A0A328TJD6"/>
<proteinExistence type="predicted"/>
<gene>
    <name evidence="1" type="ORF">ACZ87_02468</name>
</gene>
<accession>A0A328TJD6</accession>
<reference evidence="1" key="1">
    <citation type="submission" date="2018-04" db="EMBL/GenBank/DDBJ databases">
        <title>Genomes of the Obligate Erwinia dacicola and Facultative Enterobacter sp. OLF Endosymbionts of the Olive Fruit fly, Bactrocera oleae.</title>
        <authorList>
            <person name="Estes A.M."/>
            <person name="Hearn D.J."/>
            <person name="Agarwal S."/>
            <person name="Pierson E.A."/>
            <person name="Dunning-Hotopp J.C."/>
        </authorList>
    </citation>
    <scope>NUCLEOTIDE SEQUENCE [LARGE SCALE GENOMIC DNA]</scope>
    <source>
        <strain evidence="1">Oroville</strain>
    </source>
</reference>
<dbReference type="EMBL" id="LJAM02000275">
    <property type="protein sequence ID" value="RAP70727.1"/>
    <property type="molecule type" value="Genomic_DNA"/>
</dbReference>
<comment type="caution">
    <text evidence="1">The sequence shown here is derived from an EMBL/GenBank/DDBJ whole genome shotgun (WGS) entry which is preliminary data.</text>
</comment>
<organism evidence="1 2">
    <name type="scientific">Candidatus Erwinia dacicola</name>
    <dbReference type="NCBI Taxonomy" id="252393"/>
    <lineage>
        <taxon>Bacteria</taxon>
        <taxon>Pseudomonadati</taxon>
        <taxon>Pseudomonadota</taxon>
        <taxon>Gammaproteobacteria</taxon>
        <taxon>Enterobacterales</taxon>
        <taxon>Erwiniaceae</taxon>
        <taxon>Erwinia</taxon>
    </lineage>
</organism>